<dbReference type="SUPFAM" id="SSF158560">
    <property type="entry name" value="BH3980-like"/>
    <property type="match status" value="1"/>
</dbReference>
<dbReference type="Gene3D" id="1.10.1900.10">
    <property type="entry name" value="c-terminal domain of poly(a) binding protein"/>
    <property type="match status" value="1"/>
</dbReference>
<name>A0ABQ2QQ94_9ACTN</name>
<reference evidence="2" key="1">
    <citation type="journal article" date="2019" name="Int. J. Syst. Evol. Microbiol.">
        <title>The Global Catalogue of Microorganisms (GCM) 10K type strain sequencing project: providing services to taxonomists for standard genome sequencing and annotation.</title>
        <authorList>
            <consortium name="The Broad Institute Genomics Platform"/>
            <consortium name="The Broad Institute Genome Sequencing Center for Infectious Disease"/>
            <person name="Wu L."/>
            <person name="Ma J."/>
        </authorList>
    </citation>
    <scope>NUCLEOTIDE SEQUENCE [LARGE SCALE GENOMIC DNA]</scope>
    <source>
        <strain evidence="2">JCM 3115</strain>
    </source>
</reference>
<sequence length="119" mass="13762">MVTGSLEDKRRYRRYKTRISQLPPDYRTAAEAMERYLLHLGLTDGADMTMYEDLADLFERSAIDETPIRDLFGEDPVEFVEAFVANYPAGQWRNRERNRLTSAIKRAAGEEPAGEDRTE</sequence>
<organism evidence="1 2">
    <name type="scientific">Streptosporangium pseudovulgare</name>
    <dbReference type="NCBI Taxonomy" id="35765"/>
    <lineage>
        <taxon>Bacteria</taxon>
        <taxon>Bacillati</taxon>
        <taxon>Actinomycetota</taxon>
        <taxon>Actinomycetes</taxon>
        <taxon>Streptosporangiales</taxon>
        <taxon>Streptosporangiaceae</taxon>
        <taxon>Streptosporangium</taxon>
    </lineage>
</organism>
<dbReference type="InterPro" id="IPR008316">
    <property type="entry name" value="UCP029876"/>
</dbReference>
<keyword evidence="2" id="KW-1185">Reference proteome</keyword>
<dbReference type="Proteomes" id="UP000611554">
    <property type="component" value="Unassembled WGS sequence"/>
</dbReference>
<accession>A0ABQ2QQ94</accession>
<evidence type="ECO:0000313" key="1">
    <source>
        <dbReference type="EMBL" id="GGP90919.1"/>
    </source>
</evidence>
<evidence type="ECO:0008006" key="3">
    <source>
        <dbReference type="Google" id="ProtNLM"/>
    </source>
</evidence>
<proteinExistence type="predicted"/>
<protein>
    <recommendedName>
        <fullName evidence="3">DUF1048 domain-containing protein</fullName>
    </recommendedName>
</protein>
<evidence type="ECO:0000313" key="2">
    <source>
        <dbReference type="Proteomes" id="UP000611554"/>
    </source>
</evidence>
<dbReference type="EMBL" id="BMQJ01000004">
    <property type="protein sequence ID" value="GGP90919.1"/>
    <property type="molecule type" value="Genomic_DNA"/>
</dbReference>
<dbReference type="Pfam" id="PF06304">
    <property type="entry name" value="DUF1048"/>
    <property type="match status" value="1"/>
</dbReference>
<gene>
    <name evidence="1" type="ORF">GCM10010140_20780</name>
</gene>
<comment type="caution">
    <text evidence="1">The sequence shown here is derived from an EMBL/GenBank/DDBJ whole genome shotgun (WGS) entry which is preliminary data.</text>
</comment>